<dbReference type="EMBL" id="KV427621">
    <property type="protein sequence ID" value="KZT07039.1"/>
    <property type="molecule type" value="Genomic_DNA"/>
</dbReference>
<gene>
    <name evidence="9" type="ORF">LAESUDRAFT_725384</name>
</gene>
<evidence type="ECO:0000256" key="7">
    <source>
        <dbReference type="SAM" id="MobiDB-lite"/>
    </source>
</evidence>
<dbReference type="CDD" id="cd00067">
    <property type="entry name" value="GAL4"/>
    <property type="match status" value="1"/>
</dbReference>
<feature type="region of interest" description="Disordered" evidence="7">
    <location>
        <begin position="258"/>
        <end position="341"/>
    </location>
</feature>
<evidence type="ECO:0000256" key="3">
    <source>
        <dbReference type="ARBA" id="ARBA00023015"/>
    </source>
</evidence>
<dbReference type="STRING" id="1314785.A0A165EH31"/>
<evidence type="ECO:0000259" key="8">
    <source>
        <dbReference type="PROSITE" id="PS50048"/>
    </source>
</evidence>
<organism evidence="9 10">
    <name type="scientific">Laetiporus sulphureus 93-53</name>
    <dbReference type="NCBI Taxonomy" id="1314785"/>
    <lineage>
        <taxon>Eukaryota</taxon>
        <taxon>Fungi</taxon>
        <taxon>Dikarya</taxon>
        <taxon>Basidiomycota</taxon>
        <taxon>Agaricomycotina</taxon>
        <taxon>Agaricomycetes</taxon>
        <taxon>Polyporales</taxon>
        <taxon>Laetiporus</taxon>
    </lineage>
</organism>
<evidence type="ECO:0000256" key="2">
    <source>
        <dbReference type="ARBA" id="ARBA00022833"/>
    </source>
</evidence>
<dbReference type="GeneID" id="63825838"/>
<evidence type="ECO:0000313" key="10">
    <source>
        <dbReference type="Proteomes" id="UP000076871"/>
    </source>
</evidence>
<dbReference type="PRINTS" id="PR01217">
    <property type="entry name" value="PRICHEXTENSN"/>
</dbReference>
<dbReference type="RefSeq" id="XP_040764779.1">
    <property type="nucleotide sequence ID" value="XM_040908809.1"/>
</dbReference>
<dbReference type="InterPro" id="IPR001138">
    <property type="entry name" value="Zn2Cys6_DnaBD"/>
</dbReference>
<dbReference type="AlphaFoldDB" id="A0A165EH31"/>
<evidence type="ECO:0000256" key="6">
    <source>
        <dbReference type="ARBA" id="ARBA00023242"/>
    </source>
</evidence>
<dbReference type="PANTHER" id="PTHR47659">
    <property type="entry name" value="ZN(II)2CYS6 TRANSCRIPTION FACTOR (EUROFUNG)-RELATED"/>
    <property type="match status" value="1"/>
</dbReference>
<dbReference type="PANTHER" id="PTHR47659:SF7">
    <property type="entry name" value="FUNGAL TRANSCRIPTIONAL REGULATORY PROTEIN, N-TERMINAL DOMAIN-CONTAINING PROTEIN"/>
    <property type="match status" value="1"/>
</dbReference>
<accession>A0A165EH31</accession>
<dbReference type="InParanoid" id="A0A165EH31"/>
<dbReference type="GO" id="GO:0003677">
    <property type="term" value="F:DNA binding"/>
    <property type="evidence" value="ECO:0007669"/>
    <property type="project" value="UniProtKB-KW"/>
</dbReference>
<dbReference type="InterPro" id="IPR050335">
    <property type="entry name" value="ERT1_acuK_gluconeogen_tf"/>
</dbReference>
<dbReference type="OrthoDB" id="5575144at2759"/>
<feature type="compositionally biased region" description="Polar residues" evidence="7">
    <location>
        <begin position="282"/>
        <end position="291"/>
    </location>
</feature>
<feature type="region of interest" description="Disordered" evidence="7">
    <location>
        <begin position="210"/>
        <end position="231"/>
    </location>
</feature>
<sequence length="353" mass="37727">MASEQNKSANSGGHEQPPPHPMVSYPPQHFGSSYVPPGPYPSIYTYAPVPDGNHDPNIPGGAPPPAPYFMAIAPPPPGMVYAYPAPPPGYPPYVPPMQAPPPQRPKRKQVKMACTNCASACKRCDEARPCERCRKYNIADSCVDGVRKERKKGIKRGPYKRKNRNPGTEQAAGGYSSPPAGEGDQPAAPVPYPVPPEGYYSYYYPHGYMPPTHDGQPHPEGVPNGNGQHIPHPPYIPVPMYAPFPPYSGAPMPYPPPPMPTPAPASNAAPITNGRADPPSHNEANGDSASTKNKKRVRAKNGDDGTKSRRTKHVPTDSQPDGDIGRGKNVSLNGQSEAGGVFNGMETRTVVAV</sequence>
<dbReference type="Proteomes" id="UP000076871">
    <property type="component" value="Unassembled WGS sequence"/>
</dbReference>
<keyword evidence="1" id="KW-0479">Metal-binding</keyword>
<feature type="domain" description="Zn(2)-C6 fungal-type" evidence="8">
    <location>
        <begin position="113"/>
        <end position="144"/>
    </location>
</feature>
<evidence type="ECO:0000256" key="1">
    <source>
        <dbReference type="ARBA" id="ARBA00022723"/>
    </source>
</evidence>
<dbReference type="GO" id="GO:0008270">
    <property type="term" value="F:zinc ion binding"/>
    <property type="evidence" value="ECO:0007669"/>
    <property type="project" value="InterPro"/>
</dbReference>
<reference evidence="9 10" key="1">
    <citation type="journal article" date="2016" name="Mol. Biol. Evol.">
        <title>Comparative Genomics of Early-Diverging Mushroom-Forming Fungi Provides Insights into the Origins of Lignocellulose Decay Capabilities.</title>
        <authorList>
            <person name="Nagy L.G."/>
            <person name="Riley R."/>
            <person name="Tritt A."/>
            <person name="Adam C."/>
            <person name="Daum C."/>
            <person name="Floudas D."/>
            <person name="Sun H."/>
            <person name="Yadav J.S."/>
            <person name="Pangilinan J."/>
            <person name="Larsson K.H."/>
            <person name="Matsuura K."/>
            <person name="Barry K."/>
            <person name="Labutti K."/>
            <person name="Kuo R."/>
            <person name="Ohm R.A."/>
            <person name="Bhattacharya S.S."/>
            <person name="Shirouzu T."/>
            <person name="Yoshinaga Y."/>
            <person name="Martin F.M."/>
            <person name="Grigoriev I.V."/>
            <person name="Hibbett D.S."/>
        </authorList>
    </citation>
    <scope>NUCLEOTIDE SEQUENCE [LARGE SCALE GENOMIC DNA]</scope>
    <source>
        <strain evidence="9 10">93-53</strain>
    </source>
</reference>
<keyword evidence="6" id="KW-0539">Nucleus</keyword>
<feature type="region of interest" description="Disordered" evidence="7">
    <location>
        <begin position="1"/>
        <end position="65"/>
    </location>
</feature>
<protein>
    <recommendedName>
        <fullName evidence="8">Zn(2)-C6 fungal-type domain-containing protein</fullName>
    </recommendedName>
</protein>
<feature type="compositionally biased region" description="Polar residues" evidence="7">
    <location>
        <begin position="1"/>
        <end position="13"/>
    </location>
</feature>
<feature type="region of interest" description="Disordered" evidence="7">
    <location>
        <begin position="148"/>
        <end position="192"/>
    </location>
</feature>
<evidence type="ECO:0000256" key="5">
    <source>
        <dbReference type="ARBA" id="ARBA00023163"/>
    </source>
</evidence>
<keyword evidence="4" id="KW-0238">DNA-binding</keyword>
<name>A0A165EH31_9APHY</name>
<dbReference type="GO" id="GO:0000981">
    <property type="term" value="F:DNA-binding transcription factor activity, RNA polymerase II-specific"/>
    <property type="evidence" value="ECO:0007669"/>
    <property type="project" value="InterPro"/>
</dbReference>
<evidence type="ECO:0000256" key="4">
    <source>
        <dbReference type="ARBA" id="ARBA00023125"/>
    </source>
</evidence>
<keyword evidence="3" id="KW-0805">Transcription regulation</keyword>
<keyword evidence="5" id="KW-0804">Transcription</keyword>
<keyword evidence="10" id="KW-1185">Reference proteome</keyword>
<feature type="compositionally biased region" description="Basic residues" evidence="7">
    <location>
        <begin position="148"/>
        <end position="164"/>
    </location>
</feature>
<proteinExistence type="predicted"/>
<keyword evidence="2" id="KW-0862">Zinc</keyword>
<dbReference type="PROSITE" id="PS50048">
    <property type="entry name" value="ZN2_CY6_FUNGAL_2"/>
    <property type="match status" value="1"/>
</dbReference>
<dbReference type="SMART" id="SM00066">
    <property type="entry name" value="GAL4"/>
    <property type="match status" value="1"/>
</dbReference>
<evidence type="ECO:0000313" key="9">
    <source>
        <dbReference type="EMBL" id="KZT07039.1"/>
    </source>
</evidence>